<dbReference type="InterPro" id="IPR009057">
    <property type="entry name" value="Homeodomain-like_sf"/>
</dbReference>
<keyword evidence="2 4" id="KW-0238">DNA-binding</keyword>
<organism evidence="6 7">
    <name type="scientific">Pseudovibrio ascidiaceicola</name>
    <dbReference type="NCBI Taxonomy" id="285279"/>
    <lineage>
        <taxon>Bacteria</taxon>
        <taxon>Pseudomonadati</taxon>
        <taxon>Pseudomonadota</taxon>
        <taxon>Alphaproteobacteria</taxon>
        <taxon>Hyphomicrobiales</taxon>
        <taxon>Stappiaceae</taxon>
        <taxon>Pseudovibrio</taxon>
    </lineage>
</organism>
<sequence length="196" mass="21659">MGRPRNFNKDEALQAAINVFWQKGYDGASMKDLTTAMGINSPSLYSVFGDKHQLYLEAIDRYSNDDGCAPLVAFETEPDIEKAVVAFMRSTIDYASNHESGSKGCFLGNCVSTTVGQVEGTTERLQDAITGADERLASRFEKEKELGNLPADFPSLERARLMFDLRQGQVLRARAELDQDTTEAGLAFRAKMILAM</sequence>
<dbReference type="SUPFAM" id="SSF46689">
    <property type="entry name" value="Homeodomain-like"/>
    <property type="match status" value="1"/>
</dbReference>
<protein>
    <submittedName>
        <fullName evidence="6">Transcriptional regulator, TetR family</fullName>
    </submittedName>
</protein>
<evidence type="ECO:0000256" key="1">
    <source>
        <dbReference type="ARBA" id="ARBA00023015"/>
    </source>
</evidence>
<proteinExistence type="predicted"/>
<evidence type="ECO:0000256" key="3">
    <source>
        <dbReference type="ARBA" id="ARBA00023163"/>
    </source>
</evidence>
<dbReference type="Gene3D" id="1.10.357.10">
    <property type="entry name" value="Tetracycline Repressor, domain 2"/>
    <property type="match status" value="1"/>
</dbReference>
<evidence type="ECO:0000313" key="6">
    <source>
        <dbReference type="EMBL" id="SFL06376.1"/>
    </source>
</evidence>
<dbReference type="InterPro" id="IPR001647">
    <property type="entry name" value="HTH_TetR"/>
</dbReference>
<dbReference type="PROSITE" id="PS50977">
    <property type="entry name" value="HTH_TETR_2"/>
    <property type="match status" value="1"/>
</dbReference>
<keyword evidence="1" id="KW-0805">Transcription regulation</keyword>
<keyword evidence="3" id="KW-0804">Transcription</keyword>
<dbReference type="InterPro" id="IPR036271">
    <property type="entry name" value="Tet_transcr_reg_TetR-rel_C_sf"/>
</dbReference>
<dbReference type="Proteomes" id="UP000199598">
    <property type="component" value="Unassembled WGS sequence"/>
</dbReference>
<dbReference type="EMBL" id="FOSK01000015">
    <property type="protein sequence ID" value="SFL06376.1"/>
    <property type="molecule type" value="Genomic_DNA"/>
</dbReference>
<reference evidence="6 7" key="1">
    <citation type="submission" date="2016-10" db="EMBL/GenBank/DDBJ databases">
        <authorList>
            <person name="Varghese N."/>
            <person name="Submissions S."/>
        </authorList>
    </citation>
    <scope>NUCLEOTIDE SEQUENCE [LARGE SCALE GENOMIC DNA]</scope>
    <source>
        <strain evidence="6 7">DSM 16392</strain>
    </source>
</reference>
<feature type="DNA-binding region" description="H-T-H motif" evidence="4">
    <location>
        <begin position="29"/>
        <end position="48"/>
    </location>
</feature>
<dbReference type="RefSeq" id="WP_063310319.1">
    <property type="nucleotide sequence ID" value="NZ_FOSK01000015.1"/>
</dbReference>
<evidence type="ECO:0000256" key="2">
    <source>
        <dbReference type="ARBA" id="ARBA00023125"/>
    </source>
</evidence>
<feature type="domain" description="HTH tetR-type" evidence="5">
    <location>
        <begin position="6"/>
        <end position="66"/>
    </location>
</feature>
<dbReference type="PANTHER" id="PTHR47506:SF1">
    <property type="entry name" value="HTH-TYPE TRANSCRIPTIONAL REGULATOR YJDC"/>
    <property type="match status" value="1"/>
</dbReference>
<dbReference type="Pfam" id="PF00440">
    <property type="entry name" value="TetR_N"/>
    <property type="match status" value="1"/>
</dbReference>
<name>A0A1I4EPH6_9HYPH</name>
<keyword evidence="7" id="KW-1185">Reference proteome</keyword>
<gene>
    <name evidence="6" type="ORF">SAMN04488518_115127</name>
</gene>
<dbReference type="PANTHER" id="PTHR47506">
    <property type="entry name" value="TRANSCRIPTIONAL REGULATORY PROTEIN"/>
    <property type="match status" value="1"/>
</dbReference>
<evidence type="ECO:0000313" key="7">
    <source>
        <dbReference type="Proteomes" id="UP000199598"/>
    </source>
</evidence>
<accession>A0A1I4EPH6</accession>
<evidence type="ECO:0000256" key="4">
    <source>
        <dbReference type="PROSITE-ProRule" id="PRU00335"/>
    </source>
</evidence>
<dbReference type="Gene3D" id="1.10.10.60">
    <property type="entry name" value="Homeodomain-like"/>
    <property type="match status" value="1"/>
</dbReference>
<comment type="caution">
    <text evidence="6">The sequence shown here is derived from an EMBL/GenBank/DDBJ whole genome shotgun (WGS) entry which is preliminary data.</text>
</comment>
<evidence type="ECO:0000259" key="5">
    <source>
        <dbReference type="PROSITE" id="PS50977"/>
    </source>
</evidence>
<dbReference type="SUPFAM" id="SSF48498">
    <property type="entry name" value="Tetracyclin repressor-like, C-terminal domain"/>
    <property type="match status" value="1"/>
</dbReference>